<sequence>MTPITTDEQLDQQLTMPSAADVAFAQRLEGDTVILGAGGKMGPTLAKRLRLALAEAGKDSGILAISRFESAQARQELETAGVETLSADLLNPEAVGQLPHARNVLYLAGRKFGSAADPELTWAMNALVPAWVANHYRKSRIVAFSTGNVYPFVSLEEGGSVETDALAPRGEYAQSCLARERVFQYYSKKFDTPCLIYRLNYAIDLRYGVLVDIARQVIAGEPVDIAVPAVNVLWQGDANSYAIRSLEHCECPARILNVTGPETISVRRAAEFFAERFGCALQLKGEPGSFALLNNASACHAALGYPSVSALELMDAVATWVLAGGSSLNKITKFQVMDGKF</sequence>
<dbReference type="RefSeq" id="WP_074652476.1">
    <property type="nucleotide sequence ID" value="NZ_FNSD01000001.1"/>
</dbReference>
<dbReference type="OrthoDB" id="9785845at2"/>
<dbReference type="AlphaFoldDB" id="A0A1H4JUV5"/>
<organism evidence="2 3">
    <name type="scientific">Terriglobus roseus</name>
    <dbReference type="NCBI Taxonomy" id="392734"/>
    <lineage>
        <taxon>Bacteria</taxon>
        <taxon>Pseudomonadati</taxon>
        <taxon>Acidobacteriota</taxon>
        <taxon>Terriglobia</taxon>
        <taxon>Terriglobales</taxon>
        <taxon>Acidobacteriaceae</taxon>
        <taxon>Terriglobus</taxon>
    </lineage>
</organism>
<dbReference type="InterPro" id="IPR036291">
    <property type="entry name" value="NAD(P)-bd_dom_sf"/>
</dbReference>
<dbReference type="Pfam" id="PF01370">
    <property type="entry name" value="Epimerase"/>
    <property type="match status" value="1"/>
</dbReference>
<evidence type="ECO:0000313" key="2">
    <source>
        <dbReference type="EMBL" id="SEB49993.1"/>
    </source>
</evidence>
<dbReference type="EMBL" id="FNSD01000001">
    <property type="protein sequence ID" value="SEB49993.1"/>
    <property type="molecule type" value="Genomic_DNA"/>
</dbReference>
<dbReference type="Gene3D" id="3.40.50.720">
    <property type="entry name" value="NAD(P)-binding Rossmann-like Domain"/>
    <property type="match status" value="1"/>
</dbReference>
<name>A0A1H4JUV5_9BACT</name>
<dbReference type="InterPro" id="IPR001509">
    <property type="entry name" value="Epimerase_deHydtase"/>
</dbReference>
<reference evidence="2 3" key="1">
    <citation type="submission" date="2016-10" db="EMBL/GenBank/DDBJ databases">
        <authorList>
            <person name="de Groot N.N."/>
        </authorList>
    </citation>
    <scope>NUCLEOTIDE SEQUENCE [LARGE SCALE GENOMIC DNA]</scope>
    <source>
        <strain evidence="2 3">AB35.6</strain>
    </source>
</reference>
<dbReference type="Proteomes" id="UP000182409">
    <property type="component" value="Unassembled WGS sequence"/>
</dbReference>
<proteinExistence type="predicted"/>
<evidence type="ECO:0000259" key="1">
    <source>
        <dbReference type="Pfam" id="PF01370"/>
    </source>
</evidence>
<gene>
    <name evidence="2" type="ORF">SAMN05443244_0829</name>
</gene>
<feature type="domain" description="NAD-dependent epimerase/dehydratase" evidence="1">
    <location>
        <begin position="33"/>
        <end position="199"/>
    </location>
</feature>
<evidence type="ECO:0000313" key="3">
    <source>
        <dbReference type="Proteomes" id="UP000182409"/>
    </source>
</evidence>
<accession>A0A1H4JUV5</accession>
<protein>
    <submittedName>
        <fullName evidence="2">Nucleoside-diphosphate-sugar epimerase</fullName>
    </submittedName>
</protein>
<dbReference type="SUPFAM" id="SSF51735">
    <property type="entry name" value="NAD(P)-binding Rossmann-fold domains"/>
    <property type="match status" value="1"/>
</dbReference>